<dbReference type="Proteomes" id="UP000007755">
    <property type="component" value="Unassembled WGS sequence"/>
</dbReference>
<proteinExistence type="predicted"/>
<dbReference type="AlphaFoldDB" id="F4W802"/>
<reference evidence="2" key="1">
    <citation type="submission" date="2011-02" db="EMBL/GenBank/DDBJ databases">
        <title>The genome of the leaf-cutting ant Acromyrmex echinatior suggests key adaptations to social evolution and fungus farming.</title>
        <authorList>
            <person name="Nygaard S."/>
            <person name="Zhang G."/>
        </authorList>
    </citation>
    <scope>NUCLEOTIDE SEQUENCE</scope>
</reference>
<name>F4W802_ACREC</name>
<evidence type="ECO:0000313" key="2">
    <source>
        <dbReference type="EMBL" id="EGI69672.1"/>
    </source>
</evidence>
<accession>F4W802</accession>
<sequence>MRGGESMRPNDDTREPSGPYRTPPYSRARDLRRRSIVAPSKMGGGWVAARAGTRQGEVDIGGAGGVEVGGSWVPWVAAEYGVIGEISRGSSTAANALLNRSEQKVNKTVDKRHRESQRGRNIGVSTVRPGEKRKAKDTNGMLDFEQQTNQAQALASLDDDWHLLEGIGYSFVYPRNGTANIYIALFVIPLLQHWH</sequence>
<dbReference type="EMBL" id="GL887888">
    <property type="protein sequence ID" value="EGI69672.1"/>
    <property type="molecule type" value="Genomic_DNA"/>
</dbReference>
<evidence type="ECO:0000256" key="1">
    <source>
        <dbReference type="SAM" id="MobiDB-lite"/>
    </source>
</evidence>
<dbReference type="InParanoid" id="F4W802"/>
<protein>
    <submittedName>
        <fullName evidence="2">Uncharacterized protein</fullName>
    </submittedName>
</protein>
<feature type="region of interest" description="Disordered" evidence="1">
    <location>
        <begin position="1"/>
        <end position="36"/>
    </location>
</feature>
<evidence type="ECO:0000313" key="3">
    <source>
        <dbReference type="Proteomes" id="UP000007755"/>
    </source>
</evidence>
<feature type="region of interest" description="Disordered" evidence="1">
    <location>
        <begin position="114"/>
        <end position="135"/>
    </location>
</feature>
<gene>
    <name evidence="2" type="ORF">G5I_01579</name>
</gene>
<organism evidence="3">
    <name type="scientific">Acromyrmex echinatior</name>
    <name type="common">Panamanian leafcutter ant</name>
    <name type="synonym">Acromyrmex octospinosus echinatior</name>
    <dbReference type="NCBI Taxonomy" id="103372"/>
    <lineage>
        <taxon>Eukaryota</taxon>
        <taxon>Metazoa</taxon>
        <taxon>Ecdysozoa</taxon>
        <taxon>Arthropoda</taxon>
        <taxon>Hexapoda</taxon>
        <taxon>Insecta</taxon>
        <taxon>Pterygota</taxon>
        <taxon>Neoptera</taxon>
        <taxon>Endopterygota</taxon>
        <taxon>Hymenoptera</taxon>
        <taxon>Apocrita</taxon>
        <taxon>Aculeata</taxon>
        <taxon>Formicoidea</taxon>
        <taxon>Formicidae</taxon>
        <taxon>Myrmicinae</taxon>
        <taxon>Acromyrmex</taxon>
    </lineage>
</organism>
<keyword evidence="3" id="KW-1185">Reference proteome</keyword>